<protein>
    <recommendedName>
        <fullName evidence="1">HipA-like kinase domain-containing protein</fullName>
    </recommendedName>
</protein>
<gene>
    <name evidence="2" type="ORF">AF91_03925</name>
</gene>
<evidence type="ECO:0000313" key="3">
    <source>
        <dbReference type="Proteomes" id="UP000019441"/>
    </source>
</evidence>
<dbReference type="KEGG" id="lpq:AF91_03925"/>
<name>A0A806LIW4_LACPA</name>
<evidence type="ECO:0000259" key="1">
    <source>
        <dbReference type="Pfam" id="PF20613"/>
    </source>
</evidence>
<sequence>MLHIDTVIKQMKVGYTKPSLVECNDQRQYVMKCQNDVISGKTLFNELIGGRLLHLLQIPTPAFTLGRIYPQLTTDSPVLWSMRAKPGTVFLSSYTRGVSMINPILFKDITNREDLPGIVLFDQMTLNQDRGGNRGNWFVAQKSMELLAIDNSNIFRLADIWDSHTLHADMRIPPERIDFSQPGYQTIGTYFEGKHPFWKYGRLVKKVTDEEFTNLFVNIPLDWNISADDFAAAQQFIKFQFEHIDDIINELESDFKKGGRHNAR</sequence>
<proteinExistence type="predicted"/>
<accession>A0A806LIW4</accession>
<evidence type="ECO:0000313" key="2">
    <source>
        <dbReference type="EMBL" id="AHJ34418.1"/>
    </source>
</evidence>
<dbReference type="AlphaFoldDB" id="A0A806LIW4"/>
<dbReference type="Proteomes" id="UP000019441">
    <property type="component" value="Chromosome"/>
</dbReference>
<organism evidence="2 3">
    <name type="scientific">Lacticaseibacillus paracasei N1115</name>
    <dbReference type="NCBI Taxonomy" id="1446494"/>
    <lineage>
        <taxon>Bacteria</taxon>
        <taxon>Bacillati</taxon>
        <taxon>Bacillota</taxon>
        <taxon>Bacilli</taxon>
        <taxon>Lactobacillales</taxon>
        <taxon>Lactobacillaceae</taxon>
        <taxon>Lacticaseibacillus</taxon>
    </lineage>
</organism>
<dbReference type="RefSeq" id="WP_025376032.1">
    <property type="nucleotide sequence ID" value="NZ_CP007122.1"/>
</dbReference>
<dbReference type="EMBL" id="CP007122">
    <property type="protein sequence ID" value="AHJ34418.1"/>
    <property type="molecule type" value="Genomic_DNA"/>
</dbReference>
<reference evidence="2 3" key="1">
    <citation type="journal article" date="2014" name="Genome Announc.">
        <title>Whole Genome Sequence of the Probiotic Strain Lactobacillus paracasei N1115, Isolated from Traditional Chinese Fermented Milk.</title>
        <authorList>
            <person name="Wang S."/>
            <person name="Zhu H."/>
            <person name="He F."/>
            <person name="Luo Y."/>
            <person name="Kang Z."/>
            <person name="Lu C."/>
            <person name="Feng L."/>
            <person name="Lu X."/>
            <person name="Xue Y."/>
            <person name="Wang H."/>
        </authorList>
    </citation>
    <scope>NUCLEOTIDE SEQUENCE [LARGE SCALE GENOMIC DNA]</scope>
    <source>
        <strain evidence="2 3">N1115</strain>
    </source>
</reference>
<dbReference type="Pfam" id="PF20613">
    <property type="entry name" value="HipA_2"/>
    <property type="match status" value="1"/>
</dbReference>
<dbReference type="InterPro" id="IPR046748">
    <property type="entry name" value="HipA_2"/>
</dbReference>
<feature type="domain" description="HipA-like kinase" evidence="1">
    <location>
        <begin position="4"/>
        <end position="155"/>
    </location>
</feature>